<proteinExistence type="predicted"/>
<dbReference type="EMBL" id="PP511522">
    <property type="protein sequence ID" value="XCD05102.1"/>
    <property type="molecule type" value="Genomic_DNA"/>
</dbReference>
<name>A0AAU8AYM0_9CAUD</name>
<accession>A0AAU8AYM0</accession>
<organism evidence="1">
    <name type="scientific">Dulem virus 35</name>
    <dbReference type="NCBI Taxonomy" id="3145753"/>
    <lineage>
        <taxon>Viruses</taxon>
        <taxon>Duplodnaviria</taxon>
        <taxon>Heunggongvirae</taxon>
        <taxon>Uroviricota</taxon>
        <taxon>Caudoviricetes</taxon>
    </lineage>
</organism>
<protein>
    <submittedName>
        <fullName evidence="1">Uncharacterized protein</fullName>
    </submittedName>
</protein>
<sequence>MGIRDKDYQARLAGMDYAYKIAKAQGLEVLEKDLKLRKAYGMGFL</sequence>
<evidence type="ECO:0000313" key="1">
    <source>
        <dbReference type="EMBL" id="XCD05102.1"/>
    </source>
</evidence>
<reference evidence="1" key="1">
    <citation type="submission" date="2024-03" db="EMBL/GenBank/DDBJ databases">
        <title>Diverse circular DNA viruses in blood, oral, and fecal samples of captive lemurs.</title>
        <authorList>
            <person name="Paietta E.N."/>
            <person name="Kraberger S."/>
            <person name="Lund M.C."/>
            <person name="Custer J.M."/>
            <person name="Vargas K.M."/>
            <person name="Ehmke E.E."/>
            <person name="Yoder A.D."/>
            <person name="Varsani A."/>
        </authorList>
    </citation>
    <scope>NUCLEOTIDE SEQUENCE</scope>
    <source>
        <strain evidence="1">Duke_24FS_4</strain>
    </source>
</reference>